<comment type="similarity">
    <text evidence="2 8">Belongs to the 4-toluene sulfonate uptake permease (TSUP) (TC 2.A.102) family.</text>
</comment>
<keyword evidence="4 8" id="KW-1003">Cell membrane</keyword>
<comment type="caution">
    <text evidence="9">The sequence shown here is derived from an EMBL/GenBank/DDBJ whole genome shotgun (WGS) entry which is preliminary data.</text>
</comment>
<dbReference type="PANTHER" id="PTHR30269">
    <property type="entry name" value="TRANSMEMBRANE PROTEIN YFCA"/>
    <property type="match status" value="1"/>
</dbReference>
<evidence type="ECO:0000256" key="1">
    <source>
        <dbReference type="ARBA" id="ARBA00004651"/>
    </source>
</evidence>
<evidence type="ECO:0000256" key="3">
    <source>
        <dbReference type="ARBA" id="ARBA00022448"/>
    </source>
</evidence>
<dbReference type="AlphaFoldDB" id="A0A6V8MK50"/>
<dbReference type="Pfam" id="PF01925">
    <property type="entry name" value="TauE"/>
    <property type="match status" value="1"/>
</dbReference>
<dbReference type="GO" id="GO:0005886">
    <property type="term" value="C:plasma membrane"/>
    <property type="evidence" value="ECO:0007669"/>
    <property type="project" value="UniProtKB-SubCell"/>
</dbReference>
<name>A0A6V8MK50_9BACT</name>
<feature type="transmembrane region" description="Helical" evidence="8">
    <location>
        <begin position="203"/>
        <end position="220"/>
    </location>
</feature>
<sequence length="278" mass="29269">MVITFIEIFLLGIGAGIMGSMLGLGGGIIIVPALTILFGMSMRTAVAASTVSIIATSTGAAVAYLRDRLTNTRVAIWLEMGTALGALGGALIAGVINQRVLYIMFGLLLGYSTYNMFKARKQELPSGIVPDALSQKLRLGGSYYDKALGHRVDYQVTRTVPGLIIMIFSGAAAGLLGIGAGIFKVPAMDQVMGMPFKASTATSNFMIGVTAASGAVVYFARGDVQPLVAGPIVLGVLLGAIIGAKLMVRLRANLIRLCFIPLIAYTALTMIYRGVKWW</sequence>
<keyword evidence="3" id="KW-0813">Transport</keyword>
<evidence type="ECO:0000256" key="6">
    <source>
        <dbReference type="ARBA" id="ARBA00022989"/>
    </source>
</evidence>
<dbReference type="InterPro" id="IPR052017">
    <property type="entry name" value="TSUP"/>
</dbReference>
<feature type="transmembrane region" description="Helical" evidence="8">
    <location>
        <begin position="254"/>
        <end position="272"/>
    </location>
</feature>
<dbReference type="InterPro" id="IPR002781">
    <property type="entry name" value="TM_pro_TauE-like"/>
</dbReference>
<proteinExistence type="inferred from homology"/>
<keyword evidence="10" id="KW-1185">Reference proteome</keyword>
<evidence type="ECO:0000256" key="5">
    <source>
        <dbReference type="ARBA" id="ARBA00022692"/>
    </source>
</evidence>
<gene>
    <name evidence="9" type="ORF">GMST_24480</name>
</gene>
<feature type="transmembrane region" description="Helical" evidence="8">
    <location>
        <begin position="100"/>
        <end position="117"/>
    </location>
</feature>
<evidence type="ECO:0000313" key="10">
    <source>
        <dbReference type="Proteomes" id="UP000556026"/>
    </source>
</evidence>
<dbReference type="Proteomes" id="UP000556026">
    <property type="component" value="Unassembled WGS sequence"/>
</dbReference>
<evidence type="ECO:0000256" key="8">
    <source>
        <dbReference type="RuleBase" id="RU363041"/>
    </source>
</evidence>
<reference evidence="10" key="1">
    <citation type="submission" date="2020-06" db="EMBL/GenBank/DDBJ databases">
        <title>Draft genomic sequence of Geomonas sp. Red330.</title>
        <authorList>
            <person name="Itoh H."/>
            <person name="Zhenxing X."/>
            <person name="Ushijima N."/>
            <person name="Masuda Y."/>
            <person name="Shiratori Y."/>
            <person name="Senoo K."/>
        </authorList>
    </citation>
    <scope>NUCLEOTIDE SEQUENCE [LARGE SCALE GENOMIC DNA]</scope>
    <source>
        <strain evidence="10">Red330</strain>
    </source>
</reference>
<organism evidence="9 10">
    <name type="scientific">Geomonas silvestris</name>
    <dbReference type="NCBI Taxonomy" id="2740184"/>
    <lineage>
        <taxon>Bacteria</taxon>
        <taxon>Pseudomonadati</taxon>
        <taxon>Thermodesulfobacteriota</taxon>
        <taxon>Desulfuromonadia</taxon>
        <taxon>Geobacterales</taxon>
        <taxon>Geobacteraceae</taxon>
        <taxon>Geomonas</taxon>
    </lineage>
</organism>
<dbReference type="PANTHER" id="PTHR30269:SF23">
    <property type="entry name" value="MEMBRANE TRANSPORTER PROTEIN YDHB-RELATED"/>
    <property type="match status" value="1"/>
</dbReference>
<protein>
    <recommendedName>
        <fullName evidence="8">Probable membrane transporter protein</fullName>
    </recommendedName>
</protein>
<feature type="transmembrane region" description="Helical" evidence="8">
    <location>
        <begin position="44"/>
        <end position="65"/>
    </location>
</feature>
<evidence type="ECO:0000313" key="9">
    <source>
        <dbReference type="EMBL" id="GFO60123.1"/>
    </source>
</evidence>
<evidence type="ECO:0000256" key="2">
    <source>
        <dbReference type="ARBA" id="ARBA00009142"/>
    </source>
</evidence>
<comment type="subcellular location">
    <subcellularLocation>
        <location evidence="1 8">Cell membrane</location>
        <topology evidence="1 8">Multi-pass membrane protein</topology>
    </subcellularLocation>
</comment>
<keyword evidence="7 8" id="KW-0472">Membrane</keyword>
<evidence type="ECO:0000256" key="4">
    <source>
        <dbReference type="ARBA" id="ARBA00022475"/>
    </source>
</evidence>
<evidence type="ECO:0000256" key="7">
    <source>
        <dbReference type="ARBA" id="ARBA00023136"/>
    </source>
</evidence>
<feature type="transmembrane region" description="Helical" evidence="8">
    <location>
        <begin position="74"/>
        <end position="94"/>
    </location>
</feature>
<feature type="transmembrane region" description="Helical" evidence="8">
    <location>
        <begin position="9"/>
        <end position="38"/>
    </location>
</feature>
<dbReference type="EMBL" id="BLXX01000007">
    <property type="protein sequence ID" value="GFO60123.1"/>
    <property type="molecule type" value="Genomic_DNA"/>
</dbReference>
<accession>A0A6V8MK50</accession>
<feature type="transmembrane region" description="Helical" evidence="8">
    <location>
        <begin position="227"/>
        <end position="248"/>
    </location>
</feature>
<dbReference type="RefSeq" id="WP_183354946.1">
    <property type="nucleotide sequence ID" value="NZ_BLXX01000007.1"/>
</dbReference>
<feature type="transmembrane region" description="Helical" evidence="8">
    <location>
        <begin position="160"/>
        <end position="183"/>
    </location>
</feature>
<keyword evidence="5 8" id="KW-0812">Transmembrane</keyword>
<keyword evidence="6 8" id="KW-1133">Transmembrane helix</keyword>